<proteinExistence type="predicted"/>
<evidence type="ECO:0008006" key="4">
    <source>
        <dbReference type="Google" id="ProtNLM"/>
    </source>
</evidence>
<dbReference type="Proteomes" id="UP000054047">
    <property type="component" value="Unassembled WGS sequence"/>
</dbReference>
<evidence type="ECO:0000313" key="2">
    <source>
        <dbReference type="EMBL" id="KIH67824.1"/>
    </source>
</evidence>
<feature type="region of interest" description="Disordered" evidence="1">
    <location>
        <begin position="80"/>
        <end position="105"/>
    </location>
</feature>
<gene>
    <name evidence="2" type="ORF">ANCDUO_01843</name>
</gene>
<reference evidence="2 3" key="1">
    <citation type="submission" date="2013-12" db="EMBL/GenBank/DDBJ databases">
        <title>Draft genome of the parsitic nematode Ancylostoma duodenale.</title>
        <authorList>
            <person name="Mitreva M."/>
        </authorList>
    </citation>
    <scope>NUCLEOTIDE SEQUENCE [LARGE SCALE GENOMIC DNA]</scope>
    <source>
        <strain evidence="2 3">Zhejiang</strain>
    </source>
</reference>
<organism evidence="2 3">
    <name type="scientific">Ancylostoma duodenale</name>
    <dbReference type="NCBI Taxonomy" id="51022"/>
    <lineage>
        <taxon>Eukaryota</taxon>
        <taxon>Metazoa</taxon>
        <taxon>Ecdysozoa</taxon>
        <taxon>Nematoda</taxon>
        <taxon>Chromadorea</taxon>
        <taxon>Rhabditida</taxon>
        <taxon>Rhabditina</taxon>
        <taxon>Rhabditomorpha</taxon>
        <taxon>Strongyloidea</taxon>
        <taxon>Ancylostomatidae</taxon>
        <taxon>Ancylostomatinae</taxon>
        <taxon>Ancylostoma</taxon>
    </lineage>
</organism>
<protein>
    <recommendedName>
        <fullName evidence="4">Reverse transcriptase domain-containing protein</fullName>
    </recommendedName>
</protein>
<feature type="compositionally biased region" description="Polar residues" evidence="1">
    <location>
        <begin position="84"/>
        <end position="105"/>
    </location>
</feature>
<dbReference type="OrthoDB" id="5860136at2759"/>
<sequence>MRRGDVISPNTLSAILESVNKKCNWDKCGVNVDEKLSNQLWFADDIVLLTHTSQEAERMECQPNGKGNRAGLQFYSKKAKLMSRTDSQTPLQPTSEEAQLSSEMK</sequence>
<keyword evidence="3" id="KW-1185">Reference proteome</keyword>
<dbReference type="AlphaFoldDB" id="A0A0C2H8B2"/>
<evidence type="ECO:0000313" key="3">
    <source>
        <dbReference type="Proteomes" id="UP000054047"/>
    </source>
</evidence>
<name>A0A0C2H8B2_9BILA</name>
<dbReference type="EMBL" id="KN726558">
    <property type="protein sequence ID" value="KIH67824.1"/>
    <property type="molecule type" value="Genomic_DNA"/>
</dbReference>
<accession>A0A0C2H8B2</accession>
<evidence type="ECO:0000256" key="1">
    <source>
        <dbReference type="SAM" id="MobiDB-lite"/>
    </source>
</evidence>